<dbReference type="KEGG" id="clg:Calag_1096"/>
<dbReference type="InParanoid" id="L0AA85"/>
<keyword evidence="1 2" id="KW-0560">Oxidoreductase</keyword>
<name>L0AA85_CALLD</name>
<dbReference type="PROSITE" id="PS00671">
    <property type="entry name" value="D_2_HYDROXYACID_DH_3"/>
    <property type="match status" value="1"/>
</dbReference>
<evidence type="ECO:0000259" key="3">
    <source>
        <dbReference type="Pfam" id="PF00389"/>
    </source>
</evidence>
<dbReference type="AlphaFoldDB" id="L0AA85"/>
<dbReference type="Gene3D" id="3.40.50.720">
    <property type="entry name" value="NAD(P)-binding Rossmann-like Domain"/>
    <property type="match status" value="2"/>
</dbReference>
<organism evidence="5 6">
    <name type="scientific">Caldisphaera lagunensis (strain DSM 15908 / JCM 11604 / ANMR 0165 / IC-154)</name>
    <dbReference type="NCBI Taxonomy" id="1056495"/>
    <lineage>
        <taxon>Archaea</taxon>
        <taxon>Thermoproteota</taxon>
        <taxon>Thermoprotei</taxon>
        <taxon>Acidilobales</taxon>
        <taxon>Caldisphaeraceae</taxon>
        <taxon>Caldisphaera</taxon>
    </lineage>
</organism>
<keyword evidence="6" id="KW-1185">Reference proteome</keyword>
<evidence type="ECO:0000256" key="2">
    <source>
        <dbReference type="RuleBase" id="RU003719"/>
    </source>
</evidence>
<dbReference type="SUPFAM" id="SSF52283">
    <property type="entry name" value="Formate/glycerate dehydrogenase catalytic domain-like"/>
    <property type="match status" value="1"/>
</dbReference>
<comment type="similarity">
    <text evidence="2">Belongs to the D-isomer specific 2-hydroxyacid dehydrogenase family.</text>
</comment>
<dbReference type="InterPro" id="IPR029753">
    <property type="entry name" value="D-isomer_DH_CS"/>
</dbReference>
<feature type="domain" description="D-isomer specific 2-hydroxyacid dehydrogenase NAD-binding" evidence="4">
    <location>
        <begin position="110"/>
        <end position="290"/>
    </location>
</feature>
<dbReference type="Pfam" id="PF02826">
    <property type="entry name" value="2-Hacid_dh_C"/>
    <property type="match status" value="1"/>
</dbReference>
<dbReference type="GO" id="GO:0051287">
    <property type="term" value="F:NAD binding"/>
    <property type="evidence" value="ECO:0007669"/>
    <property type="project" value="InterPro"/>
</dbReference>
<evidence type="ECO:0000256" key="1">
    <source>
        <dbReference type="ARBA" id="ARBA00023002"/>
    </source>
</evidence>
<dbReference type="PROSITE" id="PS00670">
    <property type="entry name" value="D_2_HYDROXYACID_DH_2"/>
    <property type="match status" value="1"/>
</dbReference>
<dbReference type="eggNOG" id="arCOG01755">
    <property type="taxonomic scope" value="Archaea"/>
</dbReference>
<dbReference type="STRING" id="1056495.Calag_1096"/>
<gene>
    <name evidence="5" type="ordered locus">Calag_1096</name>
</gene>
<dbReference type="InterPro" id="IPR050223">
    <property type="entry name" value="D-isomer_2-hydroxyacid_DH"/>
</dbReference>
<evidence type="ECO:0000313" key="6">
    <source>
        <dbReference type="Proteomes" id="UP000010469"/>
    </source>
</evidence>
<dbReference type="GeneID" id="14212356"/>
<dbReference type="PANTHER" id="PTHR10996">
    <property type="entry name" value="2-HYDROXYACID DEHYDROGENASE-RELATED"/>
    <property type="match status" value="1"/>
</dbReference>
<dbReference type="CDD" id="cd05301">
    <property type="entry name" value="GDH"/>
    <property type="match status" value="1"/>
</dbReference>
<dbReference type="GO" id="GO:0030267">
    <property type="term" value="F:glyoxylate reductase (NADPH) activity"/>
    <property type="evidence" value="ECO:0007669"/>
    <property type="project" value="TreeGrafter"/>
</dbReference>
<dbReference type="InterPro" id="IPR006139">
    <property type="entry name" value="D-isomer_2_OHA_DH_cat_dom"/>
</dbReference>
<dbReference type="GO" id="GO:0005829">
    <property type="term" value="C:cytosol"/>
    <property type="evidence" value="ECO:0007669"/>
    <property type="project" value="TreeGrafter"/>
</dbReference>
<dbReference type="HOGENOM" id="CLU_019796_1_3_2"/>
<dbReference type="OrthoDB" id="7437at2157"/>
<reference evidence="6" key="1">
    <citation type="submission" date="2012-03" db="EMBL/GenBank/DDBJ databases">
        <title>Complete genome of Caldisphaera lagunensis DSM 15908.</title>
        <authorList>
            <person name="Lucas S."/>
            <person name="Copeland A."/>
            <person name="Lapidus A."/>
            <person name="Glavina del Rio T."/>
            <person name="Dalin E."/>
            <person name="Tice H."/>
            <person name="Bruce D."/>
            <person name="Goodwin L."/>
            <person name="Pitluck S."/>
            <person name="Peters L."/>
            <person name="Mikhailova N."/>
            <person name="Teshima H."/>
            <person name="Kyrpides N."/>
            <person name="Mavromatis K."/>
            <person name="Ivanova N."/>
            <person name="Brettin T."/>
            <person name="Detter J.C."/>
            <person name="Han C."/>
            <person name="Larimer F."/>
            <person name="Land M."/>
            <person name="Hauser L."/>
            <person name="Markowitz V."/>
            <person name="Cheng J.-F."/>
            <person name="Hugenholtz P."/>
            <person name="Woyke T."/>
            <person name="Wu D."/>
            <person name="Spring S."/>
            <person name="Schroeder M."/>
            <person name="Brambilla E."/>
            <person name="Klenk H.-P."/>
            <person name="Eisen J.A."/>
        </authorList>
    </citation>
    <scope>NUCLEOTIDE SEQUENCE [LARGE SCALE GENOMIC DNA]</scope>
    <source>
        <strain evidence="6">DSM 15908 / JCM 11604 / IC-154</strain>
    </source>
</reference>
<protein>
    <submittedName>
        <fullName evidence="5">Lactate dehydrogenase-like oxidoreductase</fullName>
    </submittedName>
</protein>
<accession>L0AA85</accession>
<proteinExistence type="inferred from homology"/>
<dbReference type="EMBL" id="CP003378">
    <property type="protein sequence ID" value="AFZ70818.1"/>
    <property type="molecule type" value="Genomic_DNA"/>
</dbReference>
<dbReference type="Pfam" id="PF00389">
    <property type="entry name" value="2-Hacid_dh"/>
    <property type="match status" value="1"/>
</dbReference>
<dbReference type="PANTHER" id="PTHR10996:SF283">
    <property type="entry name" value="GLYOXYLATE_HYDROXYPYRUVATE REDUCTASE B"/>
    <property type="match status" value="1"/>
</dbReference>
<dbReference type="NCBIfam" id="NF009714">
    <property type="entry name" value="PRK13243.1"/>
    <property type="match status" value="1"/>
</dbReference>
<sequence length="335" mass="37562">MYKLFMTREIPFPATEKIKKMFDVTIWPKYTPPSKEDIINNAKGVDALVTTLEDKITCEIIEKLSPNLKIIAQYAVGFDNVDLECATKHGVYVTNTPDVLTDATADVAWALILSVSRRIVESDKFVRSGKWYTLGSAWHPTLMLGYDVYGKTIGIVGGGRIGYAVAKRAKGFDMNILYSSRSRHKEMEELGAKYVDMNTLFKESDIVSLHVPLTKETANMVNENLLRLMKKTSILINTARGKVVDLDALYKALKEGWIAGAGLDVYPSEPLDPRHPITTLDNVVLLPHIGSATHETRAKMADLVYKNLEMFFNGEIPLTLVNKDVLNIRRPEKLI</sequence>
<dbReference type="InterPro" id="IPR036291">
    <property type="entry name" value="NAD(P)-bd_dom_sf"/>
</dbReference>
<feature type="domain" description="D-isomer specific 2-hydroxyacid dehydrogenase catalytic" evidence="3">
    <location>
        <begin position="15"/>
        <end position="322"/>
    </location>
</feature>
<dbReference type="GO" id="GO:0016618">
    <property type="term" value="F:hydroxypyruvate reductase [NAD(P)H] activity"/>
    <property type="evidence" value="ECO:0007669"/>
    <property type="project" value="TreeGrafter"/>
</dbReference>
<dbReference type="FunFam" id="3.40.50.720:FF:000462">
    <property type="entry name" value="Glyoxylate reductase (NADP+)"/>
    <property type="match status" value="1"/>
</dbReference>
<dbReference type="SUPFAM" id="SSF51735">
    <property type="entry name" value="NAD(P)-binding Rossmann-fold domains"/>
    <property type="match status" value="1"/>
</dbReference>
<dbReference type="InterPro" id="IPR006140">
    <property type="entry name" value="D-isomer_DH_NAD-bd"/>
</dbReference>
<dbReference type="RefSeq" id="WP_015232715.1">
    <property type="nucleotide sequence ID" value="NC_019791.1"/>
</dbReference>
<evidence type="ECO:0000313" key="5">
    <source>
        <dbReference type="EMBL" id="AFZ70818.1"/>
    </source>
</evidence>
<dbReference type="Proteomes" id="UP000010469">
    <property type="component" value="Chromosome"/>
</dbReference>
<evidence type="ECO:0000259" key="4">
    <source>
        <dbReference type="Pfam" id="PF02826"/>
    </source>
</evidence>